<dbReference type="CDD" id="cd11577">
    <property type="entry name" value="GH71"/>
    <property type="match status" value="1"/>
</dbReference>
<comment type="caution">
    <text evidence="2">The sequence shown here is derived from an EMBL/GenBank/DDBJ whole genome shotgun (WGS) entry which is preliminary data.</text>
</comment>
<reference evidence="2" key="2">
    <citation type="submission" date="2023-05" db="EMBL/GenBank/DDBJ databases">
        <authorList>
            <consortium name="Lawrence Berkeley National Laboratory"/>
            <person name="Steindorff A."/>
            <person name="Hensen N."/>
            <person name="Bonometti L."/>
            <person name="Westerberg I."/>
            <person name="Brannstrom I.O."/>
            <person name="Guillou S."/>
            <person name="Cros-Aarteil S."/>
            <person name="Calhoun S."/>
            <person name="Haridas S."/>
            <person name="Kuo A."/>
            <person name="Mondo S."/>
            <person name="Pangilinan J."/>
            <person name="Riley R."/>
            <person name="Labutti K."/>
            <person name="Andreopoulos B."/>
            <person name="Lipzen A."/>
            <person name="Chen C."/>
            <person name="Yanf M."/>
            <person name="Daum C."/>
            <person name="Ng V."/>
            <person name="Clum A."/>
            <person name="Ohm R."/>
            <person name="Martin F."/>
            <person name="Silar P."/>
            <person name="Natvig D."/>
            <person name="Lalanne C."/>
            <person name="Gautier V."/>
            <person name="Ament-Velasquez S.L."/>
            <person name="Kruys A."/>
            <person name="Hutchinson M.I."/>
            <person name="Powell A.J."/>
            <person name="Barry K."/>
            <person name="Miller A.N."/>
            <person name="Grigoriev I.V."/>
            <person name="Debuchy R."/>
            <person name="Gladieux P."/>
            <person name="Thoren M.H."/>
            <person name="Johannesson H."/>
        </authorList>
    </citation>
    <scope>NUCLEOTIDE SEQUENCE</scope>
    <source>
        <strain evidence="2">PSN243</strain>
    </source>
</reference>
<dbReference type="AlphaFoldDB" id="A0AAV9H904"/>
<keyword evidence="2" id="KW-0378">Hydrolase</keyword>
<gene>
    <name evidence="2" type="ORF">QBC34DRAFT_340517</name>
</gene>
<dbReference type="EMBL" id="MU865913">
    <property type="protein sequence ID" value="KAK4456275.1"/>
    <property type="molecule type" value="Genomic_DNA"/>
</dbReference>
<dbReference type="Proteomes" id="UP001321760">
    <property type="component" value="Unassembled WGS sequence"/>
</dbReference>
<dbReference type="PANTHER" id="PTHR43173">
    <property type="entry name" value="ABC1 FAMILY PROTEIN"/>
    <property type="match status" value="1"/>
</dbReference>
<keyword evidence="1" id="KW-0732">Signal</keyword>
<reference evidence="2" key="1">
    <citation type="journal article" date="2023" name="Mol. Phylogenet. Evol.">
        <title>Genome-scale phylogeny and comparative genomics of the fungal order Sordariales.</title>
        <authorList>
            <person name="Hensen N."/>
            <person name="Bonometti L."/>
            <person name="Westerberg I."/>
            <person name="Brannstrom I.O."/>
            <person name="Guillou S."/>
            <person name="Cros-Aarteil S."/>
            <person name="Calhoun S."/>
            <person name="Haridas S."/>
            <person name="Kuo A."/>
            <person name="Mondo S."/>
            <person name="Pangilinan J."/>
            <person name="Riley R."/>
            <person name="LaButti K."/>
            <person name="Andreopoulos B."/>
            <person name="Lipzen A."/>
            <person name="Chen C."/>
            <person name="Yan M."/>
            <person name="Daum C."/>
            <person name="Ng V."/>
            <person name="Clum A."/>
            <person name="Steindorff A."/>
            <person name="Ohm R.A."/>
            <person name="Martin F."/>
            <person name="Silar P."/>
            <person name="Natvig D.O."/>
            <person name="Lalanne C."/>
            <person name="Gautier V."/>
            <person name="Ament-Velasquez S.L."/>
            <person name="Kruys A."/>
            <person name="Hutchinson M.I."/>
            <person name="Powell A.J."/>
            <person name="Barry K."/>
            <person name="Miller A.N."/>
            <person name="Grigoriev I.V."/>
            <person name="Debuchy R."/>
            <person name="Gladieux P."/>
            <person name="Hiltunen Thoren M."/>
            <person name="Johannesson H."/>
        </authorList>
    </citation>
    <scope>NUCLEOTIDE SEQUENCE</scope>
    <source>
        <strain evidence="2">PSN243</strain>
    </source>
</reference>
<dbReference type="PANTHER" id="PTHR43173:SF33">
    <property type="entry name" value="ASCUS WALL ENDO-1,3-ALPHA-GLUCANASE-RELATED"/>
    <property type="match status" value="1"/>
</dbReference>
<feature type="chain" id="PRO_5043508019" evidence="1">
    <location>
        <begin position="20"/>
        <end position="630"/>
    </location>
</feature>
<organism evidence="2 3">
    <name type="scientific">Podospora aff. communis PSN243</name>
    <dbReference type="NCBI Taxonomy" id="3040156"/>
    <lineage>
        <taxon>Eukaryota</taxon>
        <taxon>Fungi</taxon>
        <taxon>Dikarya</taxon>
        <taxon>Ascomycota</taxon>
        <taxon>Pezizomycotina</taxon>
        <taxon>Sordariomycetes</taxon>
        <taxon>Sordariomycetidae</taxon>
        <taxon>Sordariales</taxon>
        <taxon>Podosporaceae</taxon>
        <taxon>Podospora</taxon>
    </lineage>
</organism>
<sequence length="630" mass="67906">MKSSLFWAALGCLAAQVRAKAVFAHFMVGNTKPYTQADWERDIQLAKDAHIDAFALNLANEIPELTSSLNLAFSVAANKGFKLFFSYDYAGLGAFNKDAVVKLCDDFCNKPAYYRFNGKPLLSTFEGSESAEEWHDIKARTKGFFVPDWSSQGAFGAIAKARGVADGLFNWAAWPWGNQDMDTYIDAAYMLALNQSGGKPYMMAASPWFYTNLPEWDKNWLWRGDSLWFDRWNEIIFNEPEFVQIISWNDFGESHHIGPLVDKAMEAFHYGKAPFNYGAGYPHDGWRAFLPFVIDTYKNGVATVTKEGLTGWWRRSAASVCGDGGTTGNTASQVQLEFAPGQVSQDKIFFTALLGSAADVSVTIGGTAVPAQWTATPDGGIGLYHGSANFTTSHRGDVVITIRRGNTQIAAVRPGASGSIGPQSCVNGLTNWNAFVAVDWSPATISATPALKRNQQGCIQGTGTGNFKGLCKFNCRYNYCPVSACTCTALGKPIPEPQPQLAPGFPAAGLDENYTGLCAVACRLGYCPPTACSRTKQPLVVPTTSPFAPPACTAGEPIVAGELTGLCRYSCGFGFCPRNVCRCTGQGPLNPPPATINGENGGPREGLNDHGLCRFTCARGYCPGPVCVKG</sequence>
<dbReference type="Gene3D" id="3.20.20.80">
    <property type="entry name" value="Glycosidases"/>
    <property type="match status" value="1"/>
</dbReference>
<dbReference type="InterPro" id="IPR005197">
    <property type="entry name" value="Glyco_hydro_71"/>
</dbReference>
<name>A0AAV9H904_9PEZI</name>
<evidence type="ECO:0000313" key="3">
    <source>
        <dbReference type="Proteomes" id="UP001321760"/>
    </source>
</evidence>
<accession>A0AAV9H904</accession>
<dbReference type="GO" id="GO:0051118">
    <property type="term" value="F:glucan endo-1,3-alpha-glucosidase activity"/>
    <property type="evidence" value="ECO:0007669"/>
    <property type="project" value="InterPro"/>
</dbReference>
<protein>
    <submittedName>
        <fullName evidence="2">Glycosyl hydrolase family 71-domain-containing protein</fullName>
    </submittedName>
</protein>
<keyword evidence="3" id="KW-1185">Reference proteome</keyword>
<dbReference type="InterPro" id="IPR051130">
    <property type="entry name" value="Mito_struct-func_regulator"/>
</dbReference>
<feature type="signal peptide" evidence="1">
    <location>
        <begin position="1"/>
        <end position="19"/>
    </location>
</feature>
<evidence type="ECO:0000256" key="1">
    <source>
        <dbReference type="SAM" id="SignalP"/>
    </source>
</evidence>
<proteinExistence type="predicted"/>
<evidence type="ECO:0000313" key="2">
    <source>
        <dbReference type="EMBL" id="KAK4456275.1"/>
    </source>
</evidence>
<dbReference type="Pfam" id="PF03659">
    <property type="entry name" value="Glyco_hydro_71"/>
    <property type="match status" value="1"/>
</dbReference>